<dbReference type="EMBL" id="KZ613866">
    <property type="protein sequence ID" value="PMD53811.1"/>
    <property type="molecule type" value="Genomic_DNA"/>
</dbReference>
<gene>
    <name evidence="3" type="ORF">K444DRAFT_699337</name>
</gene>
<sequence>MPSFTSIVFAIAAALSVATSSPLAARDICGAPPTGTAAQTPLAEPADITTAALCLAQCQAHTGCECFLFGFVNNVYTCELFSVPASAIPPAIDLVAYDIDCSNVPTVVPTASNPTGVNQKRQNIVSGATHDNPQNGIPAAGQAPLTTPNNIGSLDACLAACRGNPACIAYTFISGVCNLYA</sequence>
<dbReference type="OrthoDB" id="3793367at2759"/>
<accession>A0A2J6SSQ0</accession>
<feature type="signal peptide" evidence="1">
    <location>
        <begin position="1"/>
        <end position="20"/>
    </location>
</feature>
<evidence type="ECO:0000259" key="2">
    <source>
        <dbReference type="Pfam" id="PF08277"/>
    </source>
</evidence>
<evidence type="ECO:0000313" key="4">
    <source>
        <dbReference type="Proteomes" id="UP000235371"/>
    </source>
</evidence>
<proteinExistence type="predicted"/>
<dbReference type="Proteomes" id="UP000235371">
    <property type="component" value="Unassembled WGS sequence"/>
</dbReference>
<dbReference type="InterPro" id="IPR006583">
    <property type="entry name" value="PAN-3_domain"/>
</dbReference>
<dbReference type="InParanoid" id="A0A2J6SSQ0"/>
<feature type="domain" description="PAN-3" evidence="2">
    <location>
        <begin position="146"/>
        <end position="180"/>
    </location>
</feature>
<organism evidence="3 4">
    <name type="scientific">Hyaloscypha bicolor E</name>
    <dbReference type="NCBI Taxonomy" id="1095630"/>
    <lineage>
        <taxon>Eukaryota</taxon>
        <taxon>Fungi</taxon>
        <taxon>Dikarya</taxon>
        <taxon>Ascomycota</taxon>
        <taxon>Pezizomycotina</taxon>
        <taxon>Leotiomycetes</taxon>
        <taxon>Helotiales</taxon>
        <taxon>Hyaloscyphaceae</taxon>
        <taxon>Hyaloscypha</taxon>
        <taxon>Hyaloscypha bicolor</taxon>
    </lineage>
</organism>
<name>A0A2J6SSQ0_9HELO</name>
<dbReference type="RefSeq" id="XP_024730715.1">
    <property type="nucleotide sequence ID" value="XM_024887983.1"/>
</dbReference>
<dbReference type="GeneID" id="36596059"/>
<dbReference type="SUPFAM" id="SSF57414">
    <property type="entry name" value="Hairpin loop containing domain-like"/>
    <property type="match status" value="1"/>
</dbReference>
<keyword evidence="1" id="KW-0732">Signal</keyword>
<keyword evidence="4" id="KW-1185">Reference proteome</keyword>
<feature type="chain" id="PRO_5014435748" description="PAN-3 domain-containing protein" evidence="1">
    <location>
        <begin position="21"/>
        <end position="181"/>
    </location>
</feature>
<protein>
    <recommendedName>
        <fullName evidence="2">PAN-3 domain-containing protein</fullName>
    </recommendedName>
</protein>
<evidence type="ECO:0000313" key="3">
    <source>
        <dbReference type="EMBL" id="PMD53811.1"/>
    </source>
</evidence>
<evidence type="ECO:0000256" key="1">
    <source>
        <dbReference type="SAM" id="SignalP"/>
    </source>
</evidence>
<dbReference type="AlphaFoldDB" id="A0A2J6SSQ0"/>
<reference evidence="3 4" key="1">
    <citation type="submission" date="2016-04" db="EMBL/GenBank/DDBJ databases">
        <title>A degradative enzymes factory behind the ericoid mycorrhizal symbiosis.</title>
        <authorList>
            <consortium name="DOE Joint Genome Institute"/>
            <person name="Martino E."/>
            <person name="Morin E."/>
            <person name="Grelet G."/>
            <person name="Kuo A."/>
            <person name="Kohler A."/>
            <person name="Daghino S."/>
            <person name="Barry K."/>
            <person name="Choi C."/>
            <person name="Cichocki N."/>
            <person name="Clum A."/>
            <person name="Copeland A."/>
            <person name="Hainaut M."/>
            <person name="Haridas S."/>
            <person name="Labutti K."/>
            <person name="Lindquist E."/>
            <person name="Lipzen A."/>
            <person name="Khouja H.-R."/>
            <person name="Murat C."/>
            <person name="Ohm R."/>
            <person name="Olson A."/>
            <person name="Spatafora J."/>
            <person name="Veneault-Fourrey C."/>
            <person name="Henrissat B."/>
            <person name="Grigoriev I."/>
            <person name="Martin F."/>
            <person name="Perotto S."/>
        </authorList>
    </citation>
    <scope>NUCLEOTIDE SEQUENCE [LARGE SCALE GENOMIC DNA]</scope>
    <source>
        <strain evidence="3 4">E</strain>
    </source>
</reference>
<dbReference type="Pfam" id="PF08277">
    <property type="entry name" value="PAN_3"/>
    <property type="match status" value="1"/>
</dbReference>
<dbReference type="Gene3D" id="3.30.30.180">
    <property type="match status" value="1"/>
</dbReference>